<reference evidence="2" key="1">
    <citation type="submission" date="2023-06" db="EMBL/GenBank/DDBJ databases">
        <title>Genome-scale phylogeny and comparative genomics of the fungal order Sordariales.</title>
        <authorList>
            <consortium name="Lawrence Berkeley National Laboratory"/>
            <person name="Hensen N."/>
            <person name="Bonometti L."/>
            <person name="Westerberg I."/>
            <person name="Brannstrom I.O."/>
            <person name="Guillou S."/>
            <person name="Cros-Aarteil S."/>
            <person name="Calhoun S."/>
            <person name="Haridas S."/>
            <person name="Kuo A."/>
            <person name="Mondo S."/>
            <person name="Pangilinan J."/>
            <person name="Riley R."/>
            <person name="Labutti K."/>
            <person name="Andreopoulos B."/>
            <person name="Lipzen A."/>
            <person name="Chen C."/>
            <person name="Yanf M."/>
            <person name="Daum C."/>
            <person name="Ng V."/>
            <person name="Clum A."/>
            <person name="Steindorff A."/>
            <person name="Ohm R."/>
            <person name="Martin F."/>
            <person name="Silar P."/>
            <person name="Natvig D."/>
            <person name="Lalanne C."/>
            <person name="Gautier V."/>
            <person name="Ament-Velasquez S.L."/>
            <person name="Kruys A."/>
            <person name="Hutchinson M.I."/>
            <person name="Powell A.J."/>
            <person name="Barry K."/>
            <person name="Miller A.N."/>
            <person name="Grigoriev I.V."/>
            <person name="Debuchy R."/>
            <person name="Gladieux P."/>
            <person name="Thoren M.H."/>
            <person name="Johannesson H."/>
        </authorList>
    </citation>
    <scope>NUCLEOTIDE SEQUENCE</scope>
    <source>
        <strain evidence="2">CBS 307.81</strain>
    </source>
</reference>
<evidence type="ECO:0000313" key="3">
    <source>
        <dbReference type="Proteomes" id="UP001174997"/>
    </source>
</evidence>
<feature type="compositionally biased region" description="Acidic residues" evidence="1">
    <location>
        <begin position="37"/>
        <end position="48"/>
    </location>
</feature>
<protein>
    <submittedName>
        <fullName evidence="2">Uncharacterized protein</fullName>
    </submittedName>
</protein>
<feature type="compositionally biased region" description="Basic residues" evidence="1">
    <location>
        <begin position="75"/>
        <end position="84"/>
    </location>
</feature>
<name>A0AA40DCX0_9PEZI</name>
<feature type="region of interest" description="Disordered" evidence="1">
    <location>
        <begin position="137"/>
        <end position="156"/>
    </location>
</feature>
<evidence type="ECO:0000256" key="1">
    <source>
        <dbReference type="SAM" id="MobiDB-lite"/>
    </source>
</evidence>
<feature type="region of interest" description="Disordered" evidence="1">
    <location>
        <begin position="1"/>
        <end position="50"/>
    </location>
</feature>
<dbReference type="AlphaFoldDB" id="A0AA40DCX0"/>
<feature type="region of interest" description="Disordered" evidence="1">
    <location>
        <begin position="75"/>
        <end position="123"/>
    </location>
</feature>
<organism evidence="2 3">
    <name type="scientific">Cercophora samala</name>
    <dbReference type="NCBI Taxonomy" id="330535"/>
    <lineage>
        <taxon>Eukaryota</taxon>
        <taxon>Fungi</taxon>
        <taxon>Dikarya</taxon>
        <taxon>Ascomycota</taxon>
        <taxon>Pezizomycotina</taxon>
        <taxon>Sordariomycetes</taxon>
        <taxon>Sordariomycetidae</taxon>
        <taxon>Sordariales</taxon>
        <taxon>Lasiosphaeriaceae</taxon>
        <taxon>Cercophora</taxon>
    </lineage>
</organism>
<gene>
    <name evidence="2" type="ORF">QBC41DRAFT_300100</name>
</gene>
<dbReference type="Proteomes" id="UP001174997">
    <property type="component" value="Unassembled WGS sequence"/>
</dbReference>
<keyword evidence="3" id="KW-1185">Reference proteome</keyword>
<accession>A0AA40DCX0</accession>
<evidence type="ECO:0000313" key="2">
    <source>
        <dbReference type="EMBL" id="KAK0671906.1"/>
    </source>
</evidence>
<comment type="caution">
    <text evidence="2">The sequence shown here is derived from an EMBL/GenBank/DDBJ whole genome shotgun (WGS) entry which is preliminary data.</text>
</comment>
<proteinExistence type="predicted"/>
<dbReference type="EMBL" id="JAULSY010000017">
    <property type="protein sequence ID" value="KAK0671906.1"/>
    <property type="molecule type" value="Genomic_DNA"/>
</dbReference>
<sequence>MASAAVMGSGAGGLGGDPPSPGRGGAHYNPGKGYNWDDSEDQEESEMDESGKRIYHCRFCGQLIQKRRTNLRRHHVSCHGRQARKRADWSARVRRRKGAKSLPRGGKRRESVARSFPLPHQPLEAPRVARAGEALQPPSAASGLLSSHRDHTPSSVPAVQRLDSDYFEPYPLWPLTQTLGPAQTALPNTVSAVDESSEFQSILNDEDSDTDDTVMGFIPDGHIDPDLPLYEVAPSRQGSN</sequence>